<dbReference type="OrthoDB" id="433124at2759"/>
<evidence type="ECO:0000256" key="5">
    <source>
        <dbReference type="ARBA" id="ARBA00022989"/>
    </source>
</evidence>
<dbReference type="PROSITE" id="PS51751">
    <property type="entry name" value="EXPERA"/>
    <property type="match status" value="1"/>
</dbReference>
<keyword evidence="4 7" id="KW-0256">Endoplasmic reticulum</keyword>
<dbReference type="Pfam" id="PF05241">
    <property type="entry name" value="EBP"/>
    <property type="match status" value="1"/>
</dbReference>
<evidence type="ECO:0000256" key="2">
    <source>
        <dbReference type="ARBA" id="ARBA00009096"/>
    </source>
</evidence>
<dbReference type="InterPro" id="IPR016964">
    <property type="entry name" value="Sigma2_recept"/>
</dbReference>
<evidence type="ECO:0000259" key="8">
    <source>
        <dbReference type="PROSITE" id="PS51751"/>
    </source>
</evidence>
<keyword evidence="5 7" id="KW-1133">Transmembrane helix</keyword>
<protein>
    <recommendedName>
        <fullName evidence="7">Efficient mitochondria targeting-associated protein 19</fullName>
    </recommendedName>
</protein>
<evidence type="ECO:0000256" key="7">
    <source>
        <dbReference type="PIRNR" id="PIRNR031032"/>
    </source>
</evidence>
<dbReference type="PIRSF" id="PIRSF031032">
    <property type="entry name" value="TMP_97_prd"/>
    <property type="match status" value="1"/>
</dbReference>
<evidence type="ECO:0000256" key="1">
    <source>
        <dbReference type="ARBA" id="ARBA00004477"/>
    </source>
</evidence>
<feature type="transmembrane region" description="Helical" evidence="7">
    <location>
        <begin position="133"/>
        <end position="153"/>
    </location>
</feature>
<dbReference type="PANTHER" id="PTHR31204">
    <property type="entry name" value="SIGMA INTRACELLULAR RECEPTOR 2"/>
    <property type="match status" value="1"/>
</dbReference>
<comment type="similarity">
    <text evidence="2">Belongs to the TMEM97/sigma-2 receptor family.</text>
</comment>
<evidence type="ECO:0000256" key="4">
    <source>
        <dbReference type="ARBA" id="ARBA00022824"/>
    </source>
</evidence>
<dbReference type="InterPro" id="IPR033118">
    <property type="entry name" value="EXPERA"/>
</dbReference>
<proteinExistence type="inferred from homology"/>
<feature type="transmembrane region" description="Helical" evidence="7">
    <location>
        <begin position="12"/>
        <end position="34"/>
    </location>
</feature>
<dbReference type="STRING" id="576137.A0A1L7XC89"/>
<name>A0A1L7XC89_9HELO</name>
<keyword evidence="3 7" id="KW-0812">Transmembrane</keyword>
<dbReference type="AlphaFoldDB" id="A0A1L7XC89"/>
<evidence type="ECO:0000256" key="3">
    <source>
        <dbReference type="ARBA" id="ARBA00022692"/>
    </source>
</evidence>
<dbReference type="InterPro" id="IPR051987">
    <property type="entry name" value="Sigma-2_receptor-like"/>
</dbReference>
<dbReference type="GO" id="GO:0005789">
    <property type="term" value="C:endoplasmic reticulum membrane"/>
    <property type="evidence" value="ECO:0007669"/>
    <property type="project" value="UniProtKB-SubCell"/>
</dbReference>
<feature type="domain" description="EXPERA" evidence="8">
    <location>
        <begin position="10"/>
        <end position="145"/>
    </location>
</feature>
<keyword evidence="10" id="KW-1185">Reference proteome</keyword>
<evidence type="ECO:0000313" key="10">
    <source>
        <dbReference type="Proteomes" id="UP000184330"/>
    </source>
</evidence>
<evidence type="ECO:0000313" key="9">
    <source>
        <dbReference type="EMBL" id="CZR62660.1"/>
    </source>
</evidence>
<dbReference type="Proteomes" id="UP000184330">
    <property type="component" value="Unassembled WGS sequence"/>
</dbReference>
<accession>A0A1L7XC89</accession>
<dbReference type="EMBL" id="FJOG01000021">
    <property type="protein sequence ID" value="CZR62660.1"/>
    <property type="molecule type" value="Genomic_DNA"/>
</dbReference>
<gene>
    <name evidence="9" type="ORF">PAC_12557</name>
</gene>
<comment type="subcellular location">
    <subcellularLocation>
        <location evidence="1">Endoplasmic reticulum membrane</location>
        <topology evidence="1">Multi-pass membrane protein</topology>
    </subcellularLocation>
</comment>
<reference evidence="9 10" key="1">
    <citation type="submission" date="2016-03" db="EMBL/GenBank/DDBJ databases">
        <authorList>
            <person name="Ploux O."/>
        </authorList>
    </citation>
    <scope>NUCLEOTIDE SEQUENCE [LARGE SCALE GENOMIC DNA]</scope>
    <source>
        <strain evidence="9 10">UAMH 11012</strain>
    </source>
</reference>
<sequence length="171" mass="19651">MAVLGFARKRDLVYFIHFCMSIPIMFLMDLQALYPPSLVPAFMENLKSFYINTYNDQFFINTPLFFKTFMWTEILYQAPVSLWAIPALLRNDPKVPVVLLPFATLVFLTTLTCVVDMWSWSVPLEQKIELSKLYGPYLVLPAYMGVDMCLRLLDTIKRASATSAPATKKSQ</sequence>
<feature type="transmembrane region" description="Helical" evidence="7">
    <location>
        <begin position="64"/>
        <end position="85"/>
    </location>
</feature>
<dbReference type="PANTHER" id="PTHR31204:SF1">
    <property type="entry name" value="SIGMA INTRACELLULAR RECEPTOR 2"/>
    <property type="match status" value="1"/>
</dbReference>
<feature type="transmembrane region" description="Helical" evidence="7">
    <location>
        <begin position="97"/>
        <end position="121"/>
    </location>
</feature>
<keyword evidence="6 7" id="KW-0472">Membrane</keyword>
<evidence type="ECO:0000256" key="6">
    <source>
        <dbReference type="ARBA" id="ARBA00023136"/>
    </source>
</evidence>
<organism evidence="9 10">
    <name type="scientific">Phialocephala subalpina</name>
    <dbReference type="NCBI Taxonomy" id="576137"/>
    <lineage>
        <taxon>Eukaryota</taxon>
        <taxon>Fungi</taxon>
        <taxon>Dikarya</taxon>
        <taxon>Ascomycota</taxon>
        <taxon>Pezizomycotina</taxon>
        <taxon>Leotiomycetes</taxon>
        <taxon>Helotiales</taxon>
        <taxon>Mollisiaceae</taxon>
        <taxon>Phialocephala</taxon>
        <taxon>Phialocephala fortinii species complex</taxon>
    </lineage>
</organism>